<dbReference type="PRINTS" id="PR00502">
    <property type="entry name" value="NUDIXFAMILY"/>
</dbReference>
<accession>A0A4R1J8G3</accession>
<keyword evidence="1" id="KW-0378">Hydrolase</keyword>
<proteinExistence type="predicted"/>
<feature type="domain" description="Nudix hydrolase" evidence="2">
    <location>
        <begin position="41"/>
        <end position="172"/>
    </location>
</feature>
<dbReference type="Proteomes" id="UP000295565">
    <property type="component" value="Unassembled WGS sequence"/>
</dbReference>
<dbReference type="GO" id="GO:0006203">
    <property type="term" value="P:dGTP catabolic process"/>
    <property type="evidence" value="ECO:0007669"/>
    <property type="project" value="TreeGrafter"/>
</dbReference>
<evidence type="ECO:0000259" key="2">
    <source>
        <dbReference type="PROSITE" id="PS51462"/>
    </source>
</evidence>
<dbReference type="InterPro" id="IPR000086">
    <property type="entry name" value="NUDIX_hydrolase_dom"/>
</dbReference>
<feature type="non-terminal residue" evidence="3">
    <location>
        <position position="1"/>
    </location>
</feature>
<dbReference type="GO" id="GO:0035539">
    <property type="term" value="F:8-oxo-7,8-dihydrodeoxyguanosine triphosphate pyrophosphatase activity"/>
    <property type="evidence" value="ECO:0007669"/>
    <property type="project" value="TreeGrafter"/>
</dbReference>
<dbReference type="Gene3D" id="3.90.79.10">
    <property type="entry name" value="Nucleoside Triphosphate Pyrophosphohydrolase"/>
    <property type="match status" value="1"/>
</dbReference>
<dbReference type="PANTHER" id="PTHR16099">
    <property type="entry name" value="8-OXO-DGTP DIPHOSPHATES NUDT15"/>
    <property type="match status" value="1"/>
</dbReference>
<evidence type="ECO:0000313" key="3">
    <source>
        <dbReference type="EMBL" id="TCK46826.1"/>
    </source>
</evidence>
<dbReference type="PROSITE" id="PS51462">
    <property type="entry name" value="NUDIX"/>
    <property type="match status" value="1"/>
</dbReference>
<dbReference type="Pfam" id="PF00293">
    <property type="entry name" value="NUDIX"/>
    <property type="match status" value="1"/>
</dbReference>
<dbReference type="PANTHER" id="PTHR16099:SF5">
    <property type="entry name" value="NUCLEOTIDE TRIPHOSPHATE DIPHOSPHATASE NUDT15"/>
    <property type="match status" value="1"/>
</dbReference>
<name>A0A4R1J8G3_9GAMM</name>
<sequence>FVENNYTAQRLPCLNPSQISAKLITKGQQSLETYRKGKIMTPMIGVGAIIVNKQGQILLGKRCSKHAPYWALPGGKMELGETFEQTAQREVEEETAIEISHWQVVGLTNNLATYQDEGVHYASVILTCAPTTQQPQLCEPDKCERWIWATIDALPEPLFEGTRQAIINWQAGLFYQPQKTLNKAADIN</sequence>
<dbReference type="AlphaFoldDB" id="A0A4R1J8G3"/>
<comment type="caution">
    <text evidence="3">The sequence shown here is derived from an EMBL/GenBank/DDBJ whole genome shotgun (WGS) entry which is preliminary data.</text>
</comment>
<dbReference type="CDD" id="cd04678">
    <property type="entry name" value="NUDIX_MTH2_Nudt15"/>
    <property type="match status" value="1"/>
</dbReference>
<dbReference type="GO" id="GO:0005829">
    <property type="term" value="C:cytosol"/>
    <property type="evidence" value="ECO:0007669"/>
    <property type="project" value="TreeGrafter"/>
</dbReference>
<dbReference type="SUPFAM" id="SSF55811">
    <property type="entry name" value="Nudix"/>
    <property type="match status" value="1"/>
</dbReference>
<dbReference type="InterPro" id="IPR015797">
    <property type="entry name" value="NUDIX_hydrolase-like_dom_sf"/>
</dbReference>
<organism evidence="3 4">
    <name type="scientific">Celerinatantimonas diazotrophica</name>
    <dbReference type="NCBI Taxonomy" id="412034"/>
    <lineage>
        <taxon>Bacteria</taxon>
        <taxon>Pseudomonadati</taxon>
        <taxon>Pseudomonadota</taxon>
        <taxon>Gammaproteobacteria</taxon>
        <taxon>Celerinatantimonadaceae</taxon>
        <taxon>Celerinatantimonas</taxon>
    </lineage>
</organism>
<reference evidence="3 4" key="1">
    <citation type="submission" date="2019-03" db="EMBL/GenBank/DDBJ databases">
        <title>Genomic Encyclopedia of Type Strains, Phase IV (KMG-IV): sequencing the most valuable type-strain genomes for metagenomic binning, comparative biology and taxonomic classification.</title>
        <authorList>
            <person name="Goeker M."/>
        </authorList>
    </citation>
    <scope>NUCLEOTIDE SEQUENCE [LARGE SCALE GENOMIC DNA]</scope>
    <source>
        <strain evidence="3 4">DSM 18577</strain>
    </source>
</reference>
<evidence type="ECO:0000256" key="1">
    <source>
        <dbReference type="ARBA" id="ARBA00022801"/>
    </source>
</evidence>
<protein>
    <submittedName>
        <fullName evidence="3">Mutator protein MutT</fullName>
    </submittedName>
</protein>
<evidence type="ECO:0000313" key="4">
    <source>
        <dbReference type="Proteomes" id="UP000295565"/>
    </source>
</evidence>
<gene>
    <name evidence="3" type="ORF">EV690_3414</name>
</gene>
<dbReference type="EMBL" id="SMGD01000017">
    <property type="protein sequence ID" value="TCK46826.1"/>
    <property type="molecule type" value="Genomic_DNA"/>
</dbReference>
<dbReference type="InterPro" id="IPR020476">
    <property type="entry name" value="Nudix_hydrolase"/>
</dbReference>
<keyword evidence="4" id="KW-1185">Reference proteome</keyword>